<dbReference type="Proteomes" id="UP001286313">
    <property type="component" value="Unassembled WGS sequence"/>
</dbReference>
<protein>
    <submittedName>
        <fullName evidence="1">Uncharacterized protein</fullName>
    </submittedName>
</protein>
<evidence type="ECO:0000313" key="1">
    <source>
        <dbReference type="EMBL" id="KAK3888053.1"/>
    </source>
</evidence>
<sequence>MRPQEKFSPRWKGMSLLDPSTRERRDVLYYQFGYFLKPFLHQPDVIEAQRYKTKKGDFTRQVLHTCMGNSPIYSTRPGHLGQLSRKVKTVCLNLAITFVHTSLNLLDATSINDLSTSRQYARLRPG</sequence>
<name>A0AAE1KXT0_PETCI</name>
<keyword evidence="2" id="KW-1185">Reference proteome</keyword>
<proteinExistence type="predicted"/>
<dbReference type="EMBL" id="JAWQEG010000588">
    <property type="protein sequence ID" value="KAK3888053.1"/>
    <property type="molecule type" value="Genomic_DNA"/>
</dbReference>
<evidence type="ECO:0000313" key="2">
    <source>
        <dbReference type="Proteomes" id="UP001286313"/>
    </source>
</evidence>
<dbReference type="AlphaFoldDB" id="A0AAE1KXT0"/>
<comment type="caution">
    <text evidence="1">The sequence shown here is derived from an EMBL/GenBank/DDBJ whole genome shotgun (WGS) entry which is preliminary data.</text>
</comment>
<organism evidence="1 2">
    <name type="scientific">Petrolisthes cinctipes</name>
    <name type="common">Flat porcelain crab</name>
    <dbReference type="NCBI Taxonomy" id="88211"/>
    <lineage>
        <taxon>Eukaryota</taxon>
        <taxon>Metazoa</taxon>
        <taxon>Ecdysozoa</taxon>
        <taxon>Arthropoda</taxon>
        <taxon>Crustacea</taxon>
        <taxon>Multicrustacea</taxon>
        <taxon>Malacostraca</taxon>
        <taxon>Eumalacostraca</taxon>
        <taxon>Eucarida</taxon>
        <taxon>Decapoda</taxon>
        <taxon>Pleocyemata</taxon>
        <taxon>Anomura</taxon>
        <taxon>Galatheoidea</taxon>
        <taxon>Porcellanidae</taxon>
        <taxon>Petrolisthes</taxon>
    </lineage>
</organism>
<accession>A0AAE1KXT0</accession>
<reference evidence="1" key="1">
    <citation type="submission" date="2023-10" db="EMBL/GenBank/DDBJ databases">
        <title>Genome assemblies of two species of porcelain crab, Petrolisthes cinctipes and Petrolisthes manimaculis (Anomura: Porcellanidae).</title>
        <authorList>
            <person name="Angst P."/>
        </authorList>
    </citation>
    <scope>NUCLEOTIDE SEQUENCE</scope>
    <source>
        <strain evidence="1">PB745_01</strain>
        <tissue evidence="1">Gill</tissue>
    </source>
</reference>
<gene>
    <name evidence="1" type="ORF">Pcinc_007843</name>
</gene>